<dbReference type="GO" id="GO:0006813">
    <property type="term" value="P:potassium ion transport"/>
    <property type="evidence" value="ECO:0007669"/>
    <property type="project" value="InterPro"/>
</dbReference>
<dbReference type="Gene3D" id="3.40.50.720">
    <property type="entry name" value="NAD(P)-binding Rossmann-like Domain"/>
    <property type="match status" value="1"/>
</dbReference>
<comment type="caution">
    <text evidence="12">The sequence shown here is derived from an EMBL/GenBank/DDBJ whole genome shotgun (WGS) entry which is preliminary data.</text>
</comment>
<dbReference type="Pfam" id="PF02254">
    <property type="entry name" value="TrkA_N"/>
    <property type="match status" value="1"/>
</dbReference>
<feature type="transmembrane region" description="Helical" evidence="10">
    <location>
        <begin position="94"/>
        <end position="115"/>
    </location>
</feature>
<evidence type="ECO:0000256" key="10">
    <source>
        <dbReference type="SAM" id="Phobius"/>
    </source>
</evidence>
<dbReference type="Pfam" id="PF00999">
    <property type="entry name" value="Na_H_Exchanger"/>
    <property type="match status" value="1"/>
</dbReference>
<dbReference type="PATRIC" id="fig|1637645.4.peg.1566"/>
<feature type="transmembrane region" description="Helical" evidence="10">
    <location>
        <begin position="295"/>
        <end position="314"/>
    </location>
</feature>
<feature type="transmembrane region" description="Helical" evidence="10">
    <location>
        <begin position="121"/>
        <end position="141"/>
    </location>
</feature>
<evidence type="ECO:0000256" key="9">
    <source>
        <dbReference type="SAM" id="MobiDB-lite"/>
    </source>
</evidence>
<dbReference type="EMBL" id="LATL02000080">
    <property type="protein sequence ID" value="KKD36673.1"/>
    <property type="molecule type" value="Genomic_DNA"/>
</dbReference>
<dbReference type="Gene3D" id="1.20.1530.20">
    <property type="match status" value="1"/>
</dbReference>
<evidence type="ECO:0000256" key="2">
    <source>
        <dbReference type="ARBA" id="ARBA00022448"/>
    </source>
</evidence>
<dbReference type="InterPro" id="IPR038770">
    <property type="entry name" value="Na+/solute_symporter_sf"/>
</dbReference>
<evidence type="ECO:0000256" key="6">
    <source>
        <dbReference type="ARBA" id="ARBA00022989"/>
    </source>
</evidence>
<dbReference type="InterPro" id="IPR036291">
    <property type="entry name" value="NAD(P)-bd_dom_sf"/>
</dbReference>
<proteinExistence type="predicted"/>
<dbReference type="Proteomes" id="UP000033607">
    <property type="component" value="Unassembled WGS sequence"/>
</dbReference>
<keyword evidence="6 10" id="KW-1133">Transmembrane helix</keyword>
<feature type="transmembrane region" description="Helical" evidence="10">
    <location>
        <begin position="190"/>
        <end position="210"/>
    </location>
</feature>
<keyword evidence="8 10" id="KW-0472">Membrane</keyword>
<comment type="subcellular location">
    <subcellularLocation>
        <location evidence="1">Cell membrane</location>
        <topology evidence="1">Multi-pass membrane protein</topology>
    </subcellularLocation>
</comment>
<feature type="transmembrane region" description="Helical" evidence="10">
    <location>
        <begin position="6"/>
        <end position="26"/>
    </location>
</feature>
<gene>
    <name evidence="12" type="ORF">WN50_18485</name>
</gene>
<keyword evidence="7" id="KW-0406">Ion transport</keyword>
<keyword evidence="2" id="KW-0813">Transport</keyword>
<evidence type="ECO:0000313" key="13">
    <source>
        <dbReference type="Proteomes" id="UP000033607"/>
    </source>
</evidence>
<feature type="domain" description="RCK N-terminal" evidence="11">
    <location>
        <begin position="401"/>
        <end position="524"/>
    </location>
</feature>
<dbReference type="GO" id="GO:0015297">
    <property type="term" value="F:antiporter activity"/>
    <property type="evidence" value="ECO:0007669"/>
    <property type="project" value="UniProtKB-KW"/>
</dbReference>
<dbReference type="PROSITE" id="PS51201">
    <property type="entry name" value="RCK_N"/>
    <property type="match status" value="1"/>
</dbReference>
<keyword evidence="3" id="KW-0050">Antiport</keyword>
<feature type="transmembrane region" description="Helical" evidence="10">
    <location>
        <begin position="273"/>
        <end position="289"/>
    </location>
</feature>
<evidence type="ECO:0000256" key="7">
    <source>
        <dbReference type="ARBA" id="ARBA00023065"/>
    </source>
</evidence>
<dbReference type="PANTHER" id="PTHR32507:SF0">
    <property type="entry name" value="NA(+)_H(+) ANTIPORTER 2-RELATED"/>
    <property type="match status" value="1"/>
</dbReference>
<dbReference type="SMR" id="A0A0F5YD58"/>
<dbReference type="SUPFAM" id="SSF51735">
    <property type="entry name" value="NAD(P)-binding Rossmann-fold domains"/>
    <property type="match status" value="1"/>
</dbReference>
<dbReference type="GO" id="GO:1902600">
    <property type="term" value="P:proton transmembrane transport"/>
    <property type="evidence" value="ECO:0007669"/>
    <property type="project" value="InterPro"/>
</dbReference>
<keyword evidence="5 10" id="KW-0812">Transmembrane</keyword>
<dbReference type="InterPro" id="IPR006153">
    <property type="entry name" value="Cation/H_exchanger_TM"/>
</dbReference>
<dbReference type="GO" id="GO:0005886">
    <property type="term" value="C:plasma membrane"/>
    <property type="evidence" value="ECO:0007669"/>
    <property type="project" value="UniProtKB-SubCell"/>
</dbReference>
<reference evidence="12 13" key="1">
    <citation type="submission" date="2015-06" db="EMBL/GenBank/DDBJ databases">
        <title>Draft genome assembly of filamentous brackish cyanobacterium Limnoraphis robusta strain CS-951.</title>
        <authorList>
            <person name="Willis A."/>
            <person name="Parks M."/>
            <person name="Burford M.A."/>
        </authorList>
    </citation>
    <scope>NUCLEOTIDE SEQUENCE [LARGE SCALE GENOMIC DNA]</scope>
    <source>
        <strain evidence="12 13">CS-951</strain>
    </source>
</reference>
<dbReference type="RefSeq" id="WP_046280053.1">
    <property type="nucleotide sequence ID" value="NZ_LATL02000080.1"/>
</dbReference>
<feature type="transmembrane region" description="Helical" evidence="10">
    <location>
        <begin position="33"/>
        <end position="51"/>
    </location>
</feature>
<feature type="transmembrane region" description="Helical" evidence="10">
    <location>
        <begin position="153"/>
        <end position="178"/>
    </location>
</feature>
<dbReference type="PANTHER" id="PTHR32507">
    <property type="entry name" value="NA(+)/H(+) ANTIPORTER 1"/>
    <property type="match status" value="1"/>
</dbReference>
<evidence type="ECO:0000256" key="4">
    <source>
        <dbReference type="ARBA" id="ARBA00022475"/>
    </source>
</evidence>
<evidence type="ECO:0000259" key="11">
    <source>
        <dbReference type="PROSITE" id="PS51201"/>
    </source>
</evidence>
<sequence>METTSFDITLLMVITIISGISAQVLADYLKVPAIVFLLLFGIIVGNDGLGLVHPNLLGEGLEVIVSLSVALILFEGGLSLELRDLGQVSGSIRNLVTFGTLITLTGGGMAAHWLGEFPWPIAFLYASLVVVTGPTVVGPLLKQVSVDRRVAALLEGEGVLIDPVGAILAVLVLNVVLSGNANPLELFQELMIRLGIGAALGVAGGGLLGWSLKKSQSLSEELKNLIVLAALWGLYDLAEVVYSESGLMTAVVSGMMVRTVGVPEMRQLRRFKGQLTMLSVSVLFILLAADLSLESIVALGWGSVLTVLALMWIVRPINVWLCTLNSNLNWRQKAFVSWVGPRGIVSASVSSLFAILLTQRGMNGGDSIKALVFLTIIMTVVIQGLTARSMAKLLRITSSSATGAVIVGSNPISRLIGRLFQERGESVVIIDTNSEACEQAKQEGLRVYQSSALDPNVLEEAGLESIGTFLAMTSNGEVNLVLSERAAEEFKPPRVLALFPRDPQSKASANKEKVQQAFIPDFSLKKWNKFMESQEVKLGETTLKQPGLEFQRSHLQALIRSNELLPLLVERQGNLQVLPASETWQIDDRIIYLLHDPKPKLLRRLSGSQQSTLTLEKHPVVEEVPIPTPTLKEKESEAFEEVPVD</sequence>
<name>A0A0F5YD58_9CYAN</name>
<protein>
    <submittedName>
        <fullName evidence="12">Na+/H+ antiporter</fullName>
    </submittedName>
</protein>
<dbReference type="OrthoDB" id="570124at2"/>
<evidence type="ECO:0000256" key="8">
    <source>
        <dbReference type="ARBA" id="ARBA00023136"/>
    </source>
</evidence>
<dbReference type="InterPro" id="IPR003148">
    <property type="entry name" value="RCK_N"/>
</dbReference>
<feature type="transmembrane region" description="Helical" evidence="10">
    <location>
        <begin position="335"/>
        <end position="356"/>
    </location>
</feature>
<evidence type="ECO:0000256" key="5">
    <source>
        <dbReference type="ARBA" id="ARBA00022692"/>
    </source>
</evidence>
<evidence type="ECO:0000256" key="3">
    <source>
        <dbReference type="ARBA" id="ARBA00022449"/>
    </source>
</evidence>
<evidence type="ECO:0000256" key="1">
    <source>
        <dbReference type="ARBA" id="ARBA00004651"/>
    </source>
</evidence>
<feature type="region of interest" description="Disordered" evidence="9">
    <location>
        <begin position="626"/>
        <end position="645"/>
    </location>
</feature>
<organism evidence="12 13">
    <name type="scientific">Limnoraphis robusta CS-951</name>
    <dbReference type="NCBI Taxonomy" id="1637645"/>
    <lineage>
        <taxon>Bacteria</taxon>
        <taxon>Bacillati</taxon>
        <taxon>Cyanobacteriota</taxon>
        <taxon>Cyanophyceae</taxon>
        <taxon>Oscillatoriophycideae</taxon>
        <taxon>Oscillatoriales</taxon>
        <taxon>Sirenicapillariaceae</taxon>
        <taxon>Limnoraphis</taxon>
    </lineage>
</organism>
<feature type="transmembrane region" description="Helical" evidence="10">
    <location>
        <begin position="63"/>
        <end position="82"/>
    </location>
</feature>
<feature type="transmembrane region" description="Helical" evidence="10">
    <location>
        <begin position="368"/>
        <end position="387"/>
    </location>
</feature>
<accession>A0A0F5YD58</accession>
<feature type="transmembrane region" description="Helical" evidence="10">
    <location>
        <begin position="222"/>
        <end position="238"/>
    </location>
</feature>
<dbReference type="AlphaFoldDB" id="A0A0F5YD58"/>
<evidence type="ECO:0000313" key="12">
    <source>
        <dbReference type="EMBL" id="KKD36673.1"/>
    </source>
</evidence>
<keyword evidence="4" id="KW-1003">Cell membrane</keyword>